<evidence type="ECO:0000313" key="2">
    <source>
        <dbReference type="EMBL" id="ETM01689.1"/>
    </source>
</evidence>
<reference evidence="2" key="1">
    <citation type="submission" date="2013-11" db="EMBL/GenBank/DDBJ databases">
        <title>The Genome Sequence of Phytophthora parasitica CHvinca01.</title>
        <authorList>
            <consortium name="The Broad Institute Genomics Platform"/>
            <person name="Russ C."/>
            <person name="Tyler B."/>
            <person name="Panabieres F."/>
            <person name="Shan W."/>
            <person name="Tripathy S."/>
            <person name="Grunwald N."/>
            <person name="Machado M."/>
            <person name="Johnson C.S."/>
            <person name="Arredondo F."/>
            <person name="Hong C."/>
            <person name="Coffey M."/>
            <person name="Young S.K."/>
            <person name="Zeng Q."/>
            <person name="Gargeya S."/>
            <person name="Fitzgerald M."/>
            <person name="Abouelleil A."/>
            <person name="Alvarado L."/>
            <person name="Chapman S.B."/>
            <person name="Gainer-Dewar J."/>
            <person name="Goldberg J."/>
            <person name="Griggs A."/>
            <person name="Gujja S."/>
            <person name="Hansen M."/>
            <person name="Howarth C."/>
            <person name="Imamovic A."/>
            <person name="Ireland A."/>
            <person name="Larimer J."/>
            <person name="McCowan C."/>
            <person name="Murphy C."/>
            <person name="Pearson M."/>
            <person name="Poon T.W."/>
            <person name="Priest M."/>
            <person name="Roberts A."/>
            <person name="Saif S."/>
            <person name="Shea T."/>
            <person name="Sykes S."/>
            <person name="Wortman J."/>
            <person name="Nusbaum C."/>
            <person name="Birren B."/>
        </authorList>
    </citation>
    <scope>NUCLEOTIDE SEQUENCE [LARGE SCALE GENOMIC DNA]</scope>
    <source>
        <strain evidence="2">CHvinca01</strain>
    </source>
</reference>
<keyword evidence="1" id="KW-0812">Transmembrane</keyword>
<gene>
    <name evidence="2" type="ORF">L917_01744</name>
</gene>
<keyword evidence="1" id="KW-0472">Membrane</keyword>
<feature type="transmembrane region" description="Helical" evidence="1">
    <location>
        <begin position="58"/>
        <end position="81"/>
    </location>
</feature>
<dbReference type="EMBL" id="KI677622">
    <property type="protein sequence ID" value="ETM01689.1"/>
    <property type="molecule type" value="Genomic_DNA"/>
</dbReference>
<evidence type="ECO:0000256" key="1">
    <source>
        <dbReference type="SAM" id="Phobius"/>
    </source>
</evidence>
<dbReference type="AlphaFoldDB" id="W2LW23"/>
<name>W2LW23_PHYNI</name>
<protein>
    <submittedName>
        <fullName evidence="2">Uncharacterized protein</fullName>
    </submittedName>
</protein>
<keyword evidence="1" id="KW-1133">Transmembrane helix</keyword>
<proteinExistence type="predicted"/>
<dbReference type="VEuPathDB" id="FungiDB:PPTG_21996"/>
<accession>W2LW23</accession>
<dbReference type="Proteomes" id="UP000054423">
    <property type="component" value="Unassembled WGS sequence"/>
</dbReference>
<organism evidence="2">
    <name type="scientific">Phytophthora nicotianae</name>
    <name type="common">Potato buckeye rot agent</name>
    <name type="synonym">Phytophthora parasitica</name>
    <dbReference type="NCBI Taxonomy" id="4792"/>
    <lineage>
        <taxon>Eukaryota</taxon>
        <taxon>Sar</taxon>
        <taxon>Stramenopiles</taxon>
        <taxon>Oomycota</taxon>
        <taxon>Peronosporomycetes</taxon>
        <taxon>Peronosporales</taxon>
        <taxon>Peronosporaceae</taxon>
        <taxon>Phytophthora</taxon>
    </lineage>
</organism>
<feature type="transmembrane region" description="Helical" evidence="1">
    <location>
        <begin position="6"/>
        <end position="31"/>
    </location>
</feature>
<sequence length="83" mass="9764">MSENKLKATVASILIFAVIELVAFIGLLVLFKRKFGYSPLHQLAFVFEMQFCTVQEHLIVWNFIFYILRWHIMVLTLTLHFSS</sequence>
<dbReference type="OrthoDB" id="128423at2759"/>